<proteinExistence type="predicted"/>
<protein>
    <submittedName>
        <fullName evidence="3">Uncharacterized protein</fullName>
    </submittedName>
</protein>
<accession>A0ABS9CB63</accession>
<keyword evidence="4" id="KW-1185">Reference proteome</keyword>
<dbReference type="Proteomes" id="UP001430374">
    <property type="component" value="Unassembled WGS sequence"/>
</dbReference>
<keyword evidence="2" id="KW-0732">Signal</keyword>
<evidence type="ECO:0000256" key="2">
    <source>
        <dbReference type="SAM" id="SignalP"/>
    </source>
</evidence>
<comment type="caution">
    <text evidence="3">The sequence shown here is derived from an EMBL/GenBank/DDBJ whole genome shotgun (WGS) entry which is preliminary data.</text>
</comment>
<reference evidence="3" key="1">
    <citation type="submission" date="2021-08" db="EMBL/GenBank/DDBJ databases">
        <title>Complete genome sequence of Chryseobacterium sp strain PS-8.</title>
        <authorList>
            <person name="Das S.K."/>
        </authorList>
    </citation>
    <scope>NUCLEOTIDE SEQUENCE</scope>
    <source>
        <strain evidence="3">PS-8</strain>
    </source>
</reference>
<keyword evidence="1" id="KW-0812">Transmembrane</keyword>
<evidence type="ECO:0000256" key="1">
    <source>
        <dbReference type="SAM" id="Phobius"/>
    </source>
</evidence>
<sequence>METITTLKSKAGALLSAIFVLFMSAFSFAQETKTGGGTVTTEQTTTTTTEWYANPTYIIIGAVVLIVIIALIARGGRERD</sequence>
<keyword evidence="1" id="KW-1133">Transmembrane helix</keyword>
<organism evidence="3 4">
    <name type="scientific">Chryseobacterium indicum</name>
    <dbReference type="NCBI Taxonomy" id="2766954"/>
    <lineage>
        <taxon>Bacteria</taxon>
        <taxon>Pseudomonadati</taxon>
        <taxon>Bacteroidota</taxon>
        <taxon>Flavobacteriia</taxon>
        <taxon>Flavobacteriales</taxon>
        <taxon>Weeksellaceae</taxon>
        <taxon>Chryseobacterium group</taxon>
        <taxon>Chryseobacterium</taxon>
    </lineage>
</organism>
<evidence type="ECO:0000313" key="3">
    <source>
        <dbReference type="EMBL" id="MCF2220947.1"/>
    </source>
</evidence>
<dbReference type="EMBL" id="JACSGT010000002">
    <property type="protein sequence ID" value="MCF2220947.1"/>
    <property type="molecule type" value="Genomic_DNA"/>
</dbReference>
<feature type="chain" id="PRO_5045090753" evidence="2">
    <location>
        <begin position="30"/>
        <end position="80"/>
    </location>
</feature>
<feature type="signal peptide" evidence="2">
    <location>
        <begin position="1"/>
        <end position="29"/>
    </location>
</feature>
<keyword evidence="1" id="KW-0472">Membrane</keyword>
<feature type="transmembrane region" description="Helical" evidence="1">
    <location>
        <begin position="53"/>
        <end position="73"/>
    </location>
</feature>
<evidence type="ECO:0000313" key="4">
    <source>
        <dbReference type="Proteomes" id="UP001430374"/>
    </source>
</evidence>
<dbReference type="RefSeq" id="WP_235132306.1">
    <property type="nucleotide sequence ID" value="NZ_JACSGT010000002.1"/>
</dbReference>
<name>A0ABS9CB63_9FLAO</name>
<gene>
    <name evidence="3" type="ORF">H9Q08_16810</name>
</gene>